<dbReference type="InterPro" id="IPR007110">
    <property type="entry name" value="Ig-like_dom"/>
</dbReference>
<feature type="domain" description="Ig-like" evidence="1">
    <location>
        <begin position="19"/>
        <end position="110"/>
    </location>
</feature>
<dbReference type="Ensembl" id="ENSATET00000030562.2">
    <property type="protein sequence ID" value="ENSATEP00000030105.2"/>
    <property type="gene ID" value="ENSATEG00000020781.2"/>
</dbReference>
<accession>A0A3Q1JAU0</accession>
<keyword evidence="3" id="KW-1185">Reference proteome</keyword>
<dbReference type="InterPro" id="IPR036179">
    <property type="entry name" value="Ig-like_dom_sf"/>
</dbReference>
<dbReference type="AlphaFoldDB" id="A0A3Q1JAU0"/>
<dbReference type="GeneTree" id="ENSGT00940000174429"/>
<dbReference type="Gene3D" id="2.60.40.10">
    <property type="entry name" value="Immunoglobulins"/>
    <property type="match status" value="1"/>
</dbReference>
<dbReference type="PROSITE" id="PS50835">
    <property type="entry name" value="IG_LIKE"/>
    <property type="match status" value="1"/>
</dbReference>
<organism evidence="2 3">
    <name type="scientific">Anabas testudineus</name>
    <name type="common">Climbing perch</name>
    <name type="synonym">Anthias testudineus</name>
    <dbReference type="NCBI Taxonomy" id="64144"/>
    <lineage>
        <taxon>Eukaryota</taxon>
        <taxon>Metazoa</taxon>
        <taxon>Chordata</taxon>
        <taxon>Craniata</taxon>
        <taxon>Vertebrata</taxon>
        <taxon>Euteleostomi</taxon>
        <taxon>Actinopterygii</taxon>
        <taxon>Neopterygii</taxon>
        <taxon>Teleostei</taxon>
        <taxon>Neoteleostei</taxon>
        <taxon>Acanthomorphata</taxon>
        <taxon>Anabantaria</taxon>
        <taxon>Anabantiformes</taxon>
        <taxon>Anabantoidei</taxon>
        <taxon>Anabantidae</taxon>
        <taxon>Anabas</taxon>
    </lineage>
</organism>
<evidence type="ECO:0000259" key="1">
    <source>
        <dbReference type="PROSITE" id="PS50835"/>
    </source>
</evidence>
<reference evidence="2" key="1">
    <citation type="submission" date="2021-04" db="EMBL/GenBank/DDBJ databases">
        <authorList>
            <consortium name="Wellcome Sanger Institute Data Sharing"/>
        </authorList>
    </citation>
    <scope>NUCLEOTIDE SEQUENCE [LARGE SCALE GENOMIC DNA]</scope>
</reference>
<reference evidence="2" key="3">
    <citation type="submission" date="2025-09" db="UniProtKB">
        <authorList>
            <consortium name="Ensembl"/>
        </authorList>
    </citation>
    <scope>IDENTIFICATION</scope>
</reference>
<dbReference type="SUPFAM" id="SSF48726">
    <property type="entry name" value="Immunoglobulin"/>
    <property type="match status" value="1"/>
</dbReference>
<dbReference type="InParanoid" id="A0A3Q1JAU0"/>
<dbReference type="InterPro" id="IPR013783">
    <property type="entry name" value="Ig-like_fold"/>
</dbReference>
<protein>
    <recommendedName>
        <fullName evidence="1">Ig-like domain-containing protein</fullName>
    </recommendedName>
</protein>
<evidence type="ECO:0000313" key="3">
    <source>
        <dbReference type="Proteomes" id="UP000265040"/>
    </source>
</evidence>
<evidence type="ECO:0000313" key="2">
    <source>
        <dbReference type="Ensembl" id="ENSATEP00000030105.2"/>
    </source>
</evidence>
<dbReference type="Proteomes" id="UP000265040">
    <property type="component" value="Chromosome 16"/>
</dbReference>
<proteinExistence type="predicted"/>
<reference evidence="2" key="2">
    <citation type="submission" date="2025-08" db="UniProtKB">
        <authorList>
            <consortium name="Ensembl"/>
        </authorList>
    </citation>
    <scope>IDENTIFICATION</scope>
</reference>
<dbReference type="OrthoDB" id="8897337at2759"/>
<sequence>EEITASTSSFRSSFTIQLAQVSTVLYPQRNLTPSRGSSVKLSCEAHYDFKQCSAVHVVWCKNTVLELTDPSKYLTTVNETVMDGNIRRRQVVTEILNLAPEDNGQFQCKAACDGGASAMGHFIRINVKAKPQDRKLNCTVSCLKVKITITYLVMLKGKWLLRVFLYYC</sequence>
<dbReference type="InterPro" id="IPR003599">
    <property type="entry name" value="Ig_sub"/>
</dbReference>
<dbReference type="SMART" id="SM00409">
    <property type="entry name" value="IG"/>
    <property type="match status" value="1"/>
</dbReference>
<name>A0A3Q1JAU0_ANATE</name>